<gene>
    <name evidence="1" type="ORF">CS063_06200</name>
</gene>
<protein>
    <submittedName>
        <fullName evidence="1">Uncharacterized protein</fullName>
    </submittedName>
</protein>
<keyword evidence="2" id="KW-1185">Reference proteome</keyword>
<comment type="caution">
    <text evidence="1">The sequence shown here is derived from an EMBL/GenBank/DDBJ whole genome shotgun (WGS) entry which is preliminary data.</text>
</comment>
<dbReference type="EMBL" id="PEDL01000004">
    <property type="protein sequence ID" value="PHV71279.1"/>
    <property type="molecule type" value="Genomic_DNA"/>
</dbReference>
<reference evidence="1" key="1">
    <citation type="submission" date="2017-10" db="EMBL/GenBank/DDBJ databases">
        <title>Genome sequence of cellulolytic Lachnospiraceae bacterium XHS1971 isolated from hotspring sediment.</title>
        <authorList>
            <person name="Vasudevan G."/>
            <person name="Joshi A.J."/>
            <person name="Hivarkar S."/>
            <person name="Lanjekar V.B."/>
            <person name="Dhakephalkar P.K."/>
            <person name="Dagar S."/>
        </authorList>
    </citation>
    <scope>NUCLEOTIDE SEQUENCE</scope>
    <source>
        <strain evidence="1">XHS1971</strain>
    </source>
</reference>
<accession>A0AC61DD81</accession>
<dbReference type="Proteomes" id="UP000224460">
    <property type="component" value="Unassembled WGS sequence"/>
</dbReference>
<organism evidence="1 2">
    <name type="scientific">Sporanaerobium hydrogeniformans</name>
    <dbReference type="NCBI Taxonomy" id="3072179"/>
    <lineage>
        <taxon>Bacteria</taxon>
        <taxon>Bacillati</taxon>
        <taxon>Bacillota</taxon>
        <taxon>Clostridia</taxon>
        <taxon>Lachnospirales</taxon>
        <taxon>Lachnospiraceae</taxon>
        <taxon>Sporanaerobium</taxon>
    </lineage>
</organism>
<name>A0AC61DD81_9FIRM</name>
<sequence length="169" mass="18385">MSKEINKKKMKFNIIDVVVIIVLIVAFIIGSRILGLGKKMGIGMEETKATFTVELRDAPLELFNQMQVGDEVNIAIDSVDYGRITAISEPEPTMVQAFDTTTGKYNFVAPQDPRYTAYITIEANANESDASVLVGNTEVKVGKAIFVKGKGYSGKGYVVELDTASTPNP</sequence>
<evidence type="ECO:0000313" key="1">
    <source>
        <dbReference type="EMBL" id="PHV71279.1"/>
    </source>
</evidence>
<evidence type="ECO:0000313" key="2">
    <source>
        <dbReference type="Proteomes" id="UP000224460"/>
    </source>
</evidence>
<proteinExistence type="predicted"/>